<evidence type="ECO:0000313" key="2">
    <source>
        <dbReference type="EMBL" id="OUS38788.1"/>
    </source>
</evidence>
<dbReference type="AlphaFoldDB" id="A0A1Y5HNB8"/>
<reference evidence="3" key="1">
    <citation type="journal article" date="2017" name="Proc. Natl. Acad. Sci. U.S.A.">
        <title>Simulation of Deepwater Horizon oil plume reveals substrate specialization within a complex community of hydrocarbon degraders.</title>
        <authorList>
            <person name="Hu P."/>
            <person name="Dubinsky E.A."/>
            <person name="Probst A.J."/>
            <person name="Wang J."/>
            <person name="Sieber C.M.K."/>
            <person name="Tom L.M."/>
            <person name="Gardinali P."/>
            <person name="Banfield J.F."/>
            <person name="Atlas R.M."/>
            <person name="Andersen G.L."/>
        </authorList>
    </citation>
    <scope>NUCLEOTIDE SEQUENCE [LARGE SCALE GENOMIC DNA]</scope>
</reference>
<protein>
    <submittedName>
        <fullName evidence="2">Uncharacterized protein</fullName>
    </submittedName>
</protein>
<dbReference type="EMBL" id="MABE01000593">
    <property type="protein sequence ID" value="OUS38788.1"/>
    <property type="molecule type" value="Genomic_DNA"/>
</dbReference>
<organism evidence="2 3">
    <name type="scientific">Oleispira antarctica</name>
    <dbReference type="NCBI Taxonomy" id="188908"/>
    <lineage>
        <taxon>Bacteria</taxon>
        <taxon>Pseudomonadati</taxon>
        <taxon>Pseudomonadota</taxon>
        <taxon>Gammaproteobacteria</taxon>
        <taxon>Oceanospirillales</taxon>
        <taxon>Oceanospirillaceae</taxon>
        <taxon>Oleispira</taxon>
    </lineage>
</organism>
<evidence type="ECO:0000313" key="3">
    <source>
        <dbReference type="Proteomes" id="UP000227088"/>
    </source>
</evidence>
<accession>A0A1Y5HNB8</accession>
<sequence length="183" mass="20739">MGLNKNINIVNPIKTVLLLMLFILAPLCSYSADTEVEAESDDYIVVKAFNDFLQWVEDEVKYIDEKYFHPSEKETTEQTAPISVIVIEEESTPVLNLTIPDMEHDGMTLGNDSMELDDSPPLNFPDMFSEHTKKAFSGEESTTSFGGRILMDEEQLEGMEEYRLKDVKEAVRGAEVSLEFKTN</sequence>
<feature type="chain" id="PRO_5012011823" evidence="1">
    <location>
        <begin position="32"/>
        <end position="183"/>
    </location>
</feature>
<gene>
    <name evidence="2" type="ORF">A9R00_10210</name>
</gene>
<comment type="caution">
    <text evidence="2">The sequence shown here is derived from an EMBL/GenBank/DDBJ whole genome shotgun (WGS) entry which is preliminary data.</text>
</comment>
<feature type="signal peptide" evidence="1">
    <location>
        <begin position="1"/>
        <end position="31"/>
    </location>
</feature>
<evidence type="ECO:0000256" key="1">
    <source>
        <dbReference type="SAM" id="SignalP"/>
    </source>
</evidence>
<keyword evidence="1" id="KW-0732">Signal</keyword>
<dbReference type="Proteomes" id="UP000227088">
    <property type="component" value="Unassembled WGS sequence"/>
</dbReference>
<proteinExistence type="predicted"/>
<name>A0A1Y5HNB8_OLEAN</name>